<feature type="non-terminal residue" evidence="3">
    <location>
        <position position="1"/>
    </location>
</feature>
<proteinExistence type="predicted"/>
<dbReference type="Proteomes" id="UP000023152">
    <property type="component" value="Unassembled WGS sequence"/>
</dbReference>
<feature type="region of interest" description="Disordered" evidence="1">
    <location>
        <begin position="229"/>
        <end position="255"/>
    </location>
</feature>
<dbReference type="AlphaFoldDB" id="X6M7C3"/>
<dbReference type="SMART" id="SM00490">
    <property type="entry name" value="HELICc"/>
    <property type="match status" value="1"/>
</dbReference>
<protein>
    <submittedName>
        <fullName evidence="3">Cytoplasmic ATP-dependent RNA helicase</fullName>
    </submittedName>
</protein>
<dbReference type="OrthoDB" id="10265785at2759"/>
<keyword evidence="3" id="KW-0547">Nucleotide-binding</keyword>
<reference evidence="3 4" key="1">
    <citation type="journal article" date="2013" name="Curr. Biol.">
        <title>The Genome of the Foraminiferan Reticulomyxa filosa.</title>
        <authorList>
            <person name="Glockner G."/>
            <person name="Hulsmann N."/>
            <person name="Schleicher M."/>
            <person name="Noegel A.A."/>
            <person name="Eichinger L."/>
            <person name="Gallinger C."/>
            <person name="Pawlowski J."/>
            <person name="Sierra R."/>
            <person name="Euteneuer U."/>
            <person name="Pillet L."/>
            <person name="Moustafa A."/>
            <person name="Platzer M."/>
            <person name="Groth M."/>
            <person name="Szafranski K."/>
            <person name="Schliwa M."/>
        </authorList>
    </citation>
    <scope>NUCLEOTIDE SEQUENCE [LARGE SCALE GENOMIC DNA]</scope>
</reference>
<evidence type="ECO:0000313" key="3">
    <source>
        <dbReference type="EMBL" id="ETO09551.1"/>
    </source>
</evidence>
<feature type="domain" description="Helicase C-terminal" evidence="2">
    <location>
        <begin position="23"/>
        <end position="191"/>
    </location>
</feature>
<evidence type="ECO:0000256" key="1">
    <source>
        <dbReference type="SAM" id="MobiDB-lite"/>
    </source>
</evidence>
<keyword evidence="3" id="KW-0067">ATP-binding</keyword>
<dbReference type="CDD" id="cd18787">
    <property type="entry name" value="SF2_C_DEAD"/>
    <property type="match status" value="1"/>
</dbReference>
<dbReference type="GO" id="GO:0004386">
    <property type="term" value="F:helicase activity"/>
    <property type="evidence" value="ECO:0007669"/>
    <property type="project" value="UniProtKB-KW"/>
</dbReference>
<evidence type="ECO:0000259" key="2">
    <source>
        <dbReference type="PROSITE" id="PS51194"/>
    </source>
</evidence>
<gene>
    <name evidence="3" type="ORF">RFI_27828</name>
</gene>
<dbReference type="InterPro" id="IPR001650">
    <property type="entry name" value="Helicase_C-like"/>
</dbReference>
<keyword evidence="3" id="KW-0378">Hydrolase</keyword>
<sequence length="255" mass="28842">SVKLDNVKNFAINCKNEQDKLEIFKQLYRHVNVGQIIVFVNTIKAATGLFNDLDNDKLRIQCSVLFGAMAPDKRDLTMREFREGKTSVLIATNVIARGIDVPSVKLVINYEIPIDQREHSQTGQRGTTFDSETFMHRVGRTGRFGTNGACISLVHDKELSFTCHFFKKIEQIISTQFLSADRLQAIVKEYHVDMKSYNSSVWKTVTSEIEGWVGTGPMDTEKLDLNTEEIDPNTNTEKLGSDNATKNTEEITEID</sequence>
<dbReference type="Gene3D" id="3.40.50.300">
    <property type="entry name" value="P-loop containing nucleotide triphosphate hydrolases"/>
    <property type="match status" value="1"/>
</dbReference>
<dbReference type="InterPro" id="IPR027417">
    <property type="entry name" value="P-loop_NTPase"/>
</dbReference>
<name>X6M7C3_RETFI</name>
<dbReference type="Pfam" id="PF00271">
    <property type="entry name" value="Helicase_C"/>
    <property type="match status" value="1"/>
</dbReference>
<dbReference type="PANTHER" id="PTHR47958">
    <property type="entry name" value="ATP-DEPENDENT RNA HELICASE DBP3"/>
    <property type="match status" value="1"/>
</dbReference>
<comment type="caution">
    <text evidence="3">The sequence shown here is derived from an EMBL/GenBank/DDBJ whole genome shotgun (WGS) entry which is preliminary data.</text>
</comment>
<dbReference type="PROSITE" id="PS51194">
    <property type="entry name" value="HELICASE_CTER"/>
    <property type="match status" value="1"/>
</dbReference>
<keyword evidence="4" id="KW-1185">Reference proteome</keyword>
<organism evidence="3 4">
    <name type="scientific">Reticulomyxa filosa</name>
    <dbReference type="NCBI Taxonomy" id="46433"/>
    <lineage>
        <taxon>Eukaryota</taxon>
        <taxon>Sar</taxon>
        <taxon>Rhizaria</taxon>
        <taxon>Retaria</taxon>
        <taxon>Foraminifera</taxon>
        <taxon>Monothalamids</taxon>
        <taxon>Reticulomyxidae</taxon>
        <taxon>Reticulomyxa</taxon>
    </lineage>
</organism>
<evidence type="ECO:0000313" key="4">
    <source>
        <dbReference type="Proteomes" id="UP000023152"/>
    </source>
</evidence>
<feature type="compositionally biased region" description="Polar residues" evidence="1">
    <location>
        <begin position="232"/>
        <end position="246"/>
    </location>
</feature>
<dbReference type="SUPFAM" id="SSF52540">
    <property type="entry name" value="P-loop containing nucleoside triphosphate hydrolases"/>
    <property type="match status" value="1"/>
</dbReference>
<dbReference type="EMBL" id="ASPP01024008">
    <property type="protein sequence ID" value="ETO09551.1"/>
    <property type="molecule type" value="Genomic_DNA"/>
</dbReference>
<accession>X6M7C3</accession>
<keyword evidence="3" id="KW-0347">Helicase</keyword>